<dbReference type="SUPFAM" id="SSF53850">
    <property type="entry name" value="Periplasmic binding protein-like II"/>
    <property type="match status" value="1"/>
</dbReference>
<dbReference type="InterPro" id="IPR027939">
    <property type="entry name" value="NMT1/THI5"/>
</dbReference>
<evidence type="ECO:0000256" key="10">
    <source>
        <dbReference type="ARBA" id="ARBA00033171"/>
    </source>
</evidence>
<evidence type="ECO:0000259" key="12">
    <source>
        <dbReference type="Pfam" id="PF09084"/>
    </source>
</evidence>
<dbReference type="STRING" id="1122133.SAMN02745157_3209"/>
<dbReference type="AlphaFoldDB" id="A0A1M5FXD3"/>
<keyword evidence="7" id="KW-0663">Pyridoxal phosphate</keyword>
<keyword evidence="5" id="KW-0808">Transferase</keyword>
<dbReference type="PANTHER" id="PTHR31528">
    <property type="entry name" value="4-AMINO-5-HYDROXYMETHYL-2-METHYLPYRIMIDINE PHOSPHATE SYNTHASE THI11-RELATED"/>
    <property type="match status" value="1"/>
</dbReference>
<keyword evidence="6" id="KW-0479">Metal-binding</keyword>
<comment type="catalytic activity">
    <reaction evidence="11">
        <text>N(6)-(pyridoxal phosphate)-L-lysyl-[4-amino-5-hydroxymethyl-2-methylpyrimidine phosphate synthase] + L-histidyl-[4-amino-5-hydroxymethyl-2-methylpyrimidine phosphate synthase] + 2 Fe(3+) + 4 H2O = L-lysyl-[4-amino-5-hydroxymethyl-2-methylpyrimidine phosphate synthase] + (2S)-2-amino-5-hydroxy-4-oxopentanoyl-[4-amino-5-hydroxymethyl-2-methylpyrimidine phosphate synthase] + 4-amino-2-methyl-5-(phosphooxymethyl)pyrimidine + 3-oxopropanoate + 2 Fe(2+) + 2 H(+)</text>
        <dbReference type="Rhea" id="RHEA:65756"/>
        <dbReference type="Rhea" id="RHEA-COMP:16892"/>
        <dbReference type="Rhea" id="RHEA-COMP:16893"/>
        <dbReference type="Rhea" id="RHEA-COMP:16894"/>
        <dbReference type="Rhea" id="RHEA-COMP:16895"/>
        <dbReference type="ChEBI" id="CHEBI:15377"/>
        <dbReference type="ChEBI" id="CHEBI:15378"/>
        <dbReference type="ChEBI" id="CHEBI:29033"/>
        <dbReference type="ChEBI" id="CHEBI:29034"/>
        <dbReference type="ChEBI" id="CHEBI:29969"/>
        <dbReference type="ChEBI" id="CHEBI:29979"/>
        <dbReference type="ChEBI" id="CHEBI:33190"/>
        <dbReference type="ChEBI" id="CHEBI:58354"/>
        <dbReference type="ChEBI" id="CHEBI:143915"/>
        <dbReference type="ChEBI" id="CHEBI:157692"/>
    </reaction>
    <physiologicalReaction direction="left-to-right" evidence="11">
        <dbReference type="Rhea" id="RHEA:65757"/>
    </physiologicalReaction>
</comment>
<dbReference type="GO" id="GO:0009228">
    <property type="term" value="P:thiamine biosynthetic process"/>
    <property type="evidence" value="ECO:0007669"/>
    <property type="project" value="UniProtKB-KW"/>
</dbReference>
<feature type="domain" description="SsuA/THI5-like" evidence="12">
    <location>
        <begin position="13"/>
        <end position="221"/>
    </location>
</feature>
<dbReference type="GO" id="GO:0016740">
    <property type="term" value="F:transferase activity"/>
    <property type="evidence" value="ECO:0007669"/>
    <property type="project" value="UniProtKB-KW"/>
</dbReference>
<evidence type="ECO:0000256" key="9">
    <source>
        <dbReference type="ARBA" id="ARBA00023004"/>
    </source>
</evidence>
<comment type="pathway">
    <text evidence="2">Cofactor biosynthesis; thiamine diphosphate biosynthesis.</text>
</comment>
<evidence type="ECO:0000256" key="8">
    <source>
        <dbReference type="ARBA" id="ARBA00022977"/>
    </source>
</evidence>
<dbReference type="InterPro" id="IPR015168">
    <property type="entry name" value="SsuA/THI5"/>
</dbReference>
<dbReference type="Pfam" id="PF09084">
    <property type="entry name" value="NMT1"/>
    <property type="match status" value="1"/>
</dbReference>
<proteinExistence type="inferred from homology"/>
<evidence type="ECO:0000256" key="7">
    <source>
        <dbReference type="ARBA" id="ARBA00022898"/>
    </source>
</evidence>
<evidence type="ECO:0000256" key="6">
    <source>
        <dbReference type="ARBA" id="ARBA00022723"/>
    </source>
</evidence>
<dbReference type="RefSeq" id="WP_175561873.1">
    <property type="nucleotide sequence ID" value="NZ_FQUP01000003.1"/>
</dbReference>
<protein>
    <recommendedName>
        <fullName evidence="10">Thiamine pyrimidine synthase</fullName>
    </recommendedName>
</protein>
<keyword evidence="8" id="KW-0784">Thiamine biosynthesis</keyword>
<sequence>MKTIRIRLLWHPQPQFAGYLIAEHEGLGLDAGVDIRCVPLDFAKGPIAAVLDGDVSFAVASPAHMMESGRADELVFLLAIQQVSSLVYPARRSLGIERPRDLAGRRLGVWPGREDLELTWMLHRAGLTQDDYERMAVNDTVSAILEAKVDCAQMTTYHEIHHLEHAAGSLDDFIIFRAADYGASLLKDGLVARRDFVEAHPEATQSVINAVLAGWTKAFHDLDAAISLTVRLRPDMSRLEQEGQLADIRALALSGATLSEGLGYPDPRHMEQALRAMAEIEGHSVPDDPGLVDTRFWAAAPEAVRSSSW</sequence>
<evidence type="ECO:0000256" key="1">
    <source>
        <dbReference type="ARBA" id="ARBA00003469"/>
    </source>
</evidence>
<reference evidence="13 14" key="1">
    <citation type="submission" date="2016-11" db="EMBL/GenBank/DDBJ databases">
        <authorList>
            <person name="Jaros S."/>
            <person name="Januszkiewicz K."/>
            <person name="Wedrychowicz H."/>
        </authorList>
    </citation>
    <scope>NUCLEOTIDE SEQUENCE [LARGE SCALE GENOMIC DNA]</scope>
    <source>
        <strain evidence="13 14">DSM 19436</strain>
    </source>
</reference>
<dbReference type="PANTHER" id="PTHR31528:SF1">
    <property type="entry name" value="4-AMINO-5-HYDROXYMETHYL-2-METHYLPYRIMIDINE PHOSPHATE SYNTHASE THI11-RELATED"/>
    <property type="match status" value="1"/>
</dbReference>
<name>A0A1M5FXD3_9HYPH</name>
<evidence type="ECO:0000313" key="14">
    <source>
        <dbReference type="Proteomes" id="UP000184485"/>
    </source>
</evidence>
<comment type="function">
    <text evidence="1">Responsible for the formation of the pyrimidine heterocycle in the thiamine biosynthesis pathway. Catalyzes the formation of hydroxymethylpyrimidine phosphate (HMP-P) from histidine and pyridoxal phosphate (PLP). The protein uses PLP and the active site histidine to form HMP-P, generating an inactive enzyme. The enzyme can only undergo a single turnover, which suggests it is a suicide enzyme.</text>
</comment>
<dbReference type="GO" id="GO:0046872">
    <property type="term" value="F:metal ion binding"/>
    <property type="evidence" value="ECO:0007669"/>
    <property type="project" value="UniProtKB-KW"/>
</dbReference>
<gene>
    <name evidence="13" type="ORF">SAMN02745157_3209</name>
</gene>
<evidence type="ECO:0000256" key="3">
    <source>
        <dbReference type="ARBA" id="ARBA00009406"/>
    </source>
</evidence>
<dbReference type="EMBL" id="FQUP01000003">
    <property type="protein sequence ID" value="SHF96220.1"/>
    <property type="molecule type" value="Genomic_DNA"/>
</dbReference>
<dbReference type="Proteomes" id="UP000184485">
    <property type="component" value="Unassembled WGS sequence"/>
</dbReference>
<keyword evidence="14" id="KW-1185">Reference proteome</keyword>
<evidence type="ECO:0000256" key="4">
    <source>
        <dbReference type="ARBA" id="ARBA00011738"/>
    </source>
</evidence>
<accession>A0A1M5FXD3</accession>
<evidence type="ECO:0000256" key="11">
    <source>
        <dbReference type="ARBA" id="ARBA00048179"/>
    </source>
</evidence>
<comment type="subunit">
    <text evidence="4">Homodimer.</text>
</comment>
<evidence type="ECO:0000256" key="5">
    <source>
        <dbReference type="ARBA" id="ARBA00022679"/>
    </source>
</evidence>
<organism evidence="13 14">
    <name type="scientific">Kaistia soli DSM 19436</name>
    <dbReference type="NCBI Taxonomy" id="1122133"/>
    <lineage>
        <taxon>Bacteria</taxon>
        <taxon>Pseudomonadati</taxon>
        <taxon>Pseudomonadota</taxon>
        <taxon>Alphaproteobacteria</taxon>
        <taxon>Hyphomicrobiales</taxon>
        <taxon>Kaistiaceae</taxon>
        <taxon>Kaistia</taxon>
    </lineage>
</organism>
<dbReference type="Gene3D" id="3.40.190.10">
    <property type="entry name" value="Periplasmic binding protein-like II"/>
    <property type="match status" value="2"/>
</dbReference>
<evidence type="ECO:0000313" key="13">
    <source>
        <dbReference type="EMBL" id="SHF96220.1"/>
    </source>
</evidence>
<keyword evidence="9" id="KW-0408">Iron</keyword>
<comment type="similarity">
    <text evidence="3">Belongs to the NMT1/THI5 family.</text>
</comment>
<evidence type="ECO:0000256" key="2">
    <source>
        <dbReference type="ARBA" id="ARBA00004948"/>
    </source>
</evidence>